<protein>
    <submittedName>
        <fullName evidence="1">Uncharacterized protein</fullName>
    </submittedName>
</protein>
<accession>A0A8T2KTT2</accession>
<sequence>MDRDTLNYFCNVHNTLCESLKALPKQDISRPSIQKNRLYDLSSFNILPQDQAFFMRLIDSAVLNSQLVESLKSLVITYKFGQKQSTEFNLEEICDVSSLRCISVHSACDISSANGAVHHFWSRYALQDLVGTPGTLFSALSLREAVNFQSNLDGRQMDIDAHLRAVATYPRDITFIQLYADTPHTRLPNTRLHPITGDIVCCGLLHPNTTQSMYNHSVTYLRHMEELTVKLQKPSVARIETVTLITPEQVPALFRAEDFFCMVSLKQLIQTRPMLVPFKETVTGGSFMGFMRSLATCLVNTLTKQHLTAKGKGTFAEAWTAYQEVFFWGHAQSSVVWFC</sequence>
<organism evidence="1 2">
    <name type="scientific">Astyanax mexicanus</name>
    <name type="common">Blind cave fish</name>
    <name type="synonym">Astyanax fasciatus mexicanus</name>
    <dbReference type="NCBI Taxonomy" id="7994"/>
    <lineage>
        <taxon>Eukaryota</taxon>
        <taxon>Metazoa</taxon>
        <taxon>Chordata</taxon>
        <taxon>Craniata</taxon>
        <taxon>Vertebrata</taxon>
        <taxon>Euteleostomi</taxon>
        <taxon>Actinopterygii</taxon>
        <taxon>Neopterygii</taxon>
        <taxon>Teleostei</taxon>
        <taxon>Ostariophysi</taxon>
        <taxon>Characiformes</taxon>
        <taxon>Characoidei</taxon>
        <taxon>Acestrorhamphidae</taxon>
        <taxon>Acestrorhamphinae</taxon>
        <taxon>Astyanax</taxon>
    </lineage>
</organism>
<name>A0A8T2KTT2_ASTMX</name>
<evidence type="ECO:0000313" key="2">
    <source>
        <dbReference type="Proteomes" id="UP000752171"/>
    </source>
</evidence>
<evidence type="ECO:0000313" key="1">
    <source>
        <dbReference type="EMBL" id="KAG9262089.1"/>
    </source>
</evidence>
<comment type="caution">
    <text evidence="1">The sequence shown here is derived from an EMBL/GenBank/DDBJ whole genome shotgun (WGS) entry which is preliminary data.</text>
</comment>
<reference evidence="1 2" key="1">
    <citation type="submission" date="2021-07" db="EMBL/GenBank/DDBJ databases">
        <authorList>
            <person name="Imarazene B."/>
            <person name="Zahm M."/>
            <person name="Klopp C."/>
            <person name="Cabau C."/>
            <person name="Beille S."/>
            <person name="Jouanno E."/>
            <person name="Castinel A."/>
            <person name="Lluch J."/>
            <person name="Gil L."/>
            <person name="Kuchtly C."/>
            <person name="Lopez Roques C."/>
            <person name="Donnadieu C."/>
            <person name="Parrinello H."/>
            <person name="Journot L."/>
            <person name="Du K."/>
            <person name="Schartl M."/>
            <person name="Retaux S."/>
            <person name="Guiguen Y."/>
        </authorList>
    </citation>
    <scope>NUCLEOTIDE SEQUENCE [LARGE SCALE GENOMIC DNA]</scope>
    <source>
        <strain evidence="1">Pach_M1</strain>
        <tissue evidence="1">Testis</tissue>
    </source>
</reference>
<gene>
    <name evidence="1" type="ORF">AMEX_G23801</name>
</gene>
<dbReference type="AlphaFoldDB" id="A0A8T2KTT2"/>
<dbReference type="Proteomes" id="UP000752171">
    <property type="component" value="Unassembled WGS sequence"/>
</dbReference>
<proteinExistence type="predicted"/>
<dbReference type="EMBL" id="JAICCE010000021">
    <property type="protein sequence ID" value="KAG9262089.1"/>
    <property type="molecule type" value="Genomic_DNA"/>
</dbReference>